<dbReference type="OrthoDB" id="3039000at2759"/>
<accession>A0A5C3KKX4</accession>
<evidence type="ECO:0000313" key="2">
    <source>
        <dbReference type="EMBL" id="TFK20999.1"/>
    </source>
</evidence>
<keyword evidence="3" id="KW-1185">Reference proteome</keyword>
<name>A0A5C3KKX4_COPMA</name>
<keyword evidence="1" id="KW-0812">Transmembrane</keyword>
<evidence type="ECO:0000313" key="3">
    <source>
        <dbReference type="Proteomes" id="UP000307440"/>
    </source>
</evidence>
<feature type="transmembrane region" description="Helical" evidence="1">
    <location>
        <begin position="20"/>
        <end position="38"/>
    </location>
</feature>
<dbReference type="AlphaFoldDB" id="A0A5C3KKX4"/>
<protein>
    <recommendedName>
        <fullName evidence="4">Transmembrane protein</fullName>
    </recommendedName>
</protein>
<sequence>MDDAPNSAIPVIEPVRTRRIQMTMCASFVASLVVANFVNMEDSTIADIVCGPLILATVIHHLVIIILAFRQRRRKYRVREIPNLVPVTARFGVVATCWILASFWLFVTMFYLLRVQSRQQRTFVMTGFEAALAFAVATMCSQERLEMLDRMEDRQSSVMYHVNDDGEFVGTEGP</sequence>
<keyword evidence="1" id="KW-1133">Transmembrane helix</keyword>
<keyword evidence="1" id="KW-0472">Membrane</keyword>
<feature type="transmembrane region" description="Helical" evidence="1">
    <location>
        <begin position="89"/>
        <end position="111"/>
    </location>
</feature>
<feature type="transmembrane region" description="Helical" evidence="1">
    <location>
        <begin position="44"/>
        <end position="69"/>
    </location>
</feature>
<organism evidence="2 3">
    <name type="scientific">Coprinopsis marcescibilis</name>
    <name type="common">Agaric fungus</name>
    <name type="synonym">Psathyrella marcescibilis</name>
    <dbReference type="NCBI Taxonomy" id="230819"/>
    <lineage>
        <taxon>Eukaryota</taxon>
        <taxon>Fungi</taxon>
        <taxon>Dikarya</taxon>
        <taxon>Basidiomycota</taxon>
        <taxon>Agaricomycotina</taxon>
        <taxon>Agaricomycetes</taxon>
        <taxon>Agaricomycetidae</taxon>
        <taxon>Agaricales</taxon>
        <taxon>Agaricineae</taxon>
        <taxon>Psathyrellaceae</taxon>
        <taxon>Coprinopsis</taxon>
    </lineage>
</organism>
<gene>
    <name evidence="2" type="ORF">FA15DRAFT_672952</name>
</gene>
<proteinExistence type="predicted"/>
<dbReference type="Proteomes" id="UP000307440">
    <property type="component" value="Unassembled WGS sequence"/>
</dbReference>
<dbReference type="EMBL" id="ML210281">
    <property type="protein sequence ID" value="TFK20999.1"/>
    <property type="molecule type" value="Genomic_DNA"/>
</dbReference>
<evidence type="ECO:0000256" key="1">
    <source>
        <dbReference type="SAM" id="Phobius"/>
    </source>
</evidence>
<evidence type="ECO:0008006" key="4">
    <source>
        <dbReference type="Google" id="ProtNLM"/>
    </source>
</evidence>
<reference evidence="2 3" key="1">
    <citation type="journal article" date="2019" name="Nat. Ecol. Evol.">
        <title>Megaphylogeny resolves global patterns of mushroom evolution.</title>
        <authorList>
            <person name="Varga T."/>
            <person name="Krizsan K."/>
            <person name="Foldi C."/>
            <person name="Dima B."/>
            <person name="Sanchez-Garcia M."/>
            <person name="Sanchez-Ramirez S."/>
            <person name="Szollosi G.J."/>
            <person name="Szarkandi J.G."/>
            <person name="Papp V."/>
            <person name="Albert L."/>
            <person name="Andreopoulos W."/>
            <person name="Angelini C."/>
            <person name="Antonin V."/>
            <person name="Barry K.W."/>
            <person name="Bougher N.L."/>
            <person name="Buchanan P."/>
            <person name="Buyck B."/>
            <person name="Bense V."/>
            <person name="Catcheside P."/>
            <person name="Chovatia M."/>
            <person name="Cooper J."/>
            <person name="Damon W."/>
            <person name="Desjardin D."/>
            <person name="Finy P."/>
            <person name="Geml J."/>
            <person name="Haridas S."/>
            <person name="Hughes K."/>
            <person name="Justo A."/>
            <person name="Karasinski D."/>
            <person name="Kautmanova I."/>
            <person name="Kiss B."/>
            <person name="Kocsube S."/>
            <person name="Kotiranta H."/>
            <person name="LaButti K.M."/>
            <person name="Lechner B.E."/>
            <person name="Liimatainen K."/>
            <person name="Lipzen A."/>
            <person name="Lukacs Z."/>
            <person name="Mihaltcheva S."/>
            <person name="Morgado L.N."/>
            <person name="Niskanen T."/>
            <person name="Noordeloos M.E."/>
            <person name="Ohm R.A."/>
            <person name="Ortiz-Santana B."/>
            <person name="Ovrebo C."/>
            <person name="Racz N."/>
            <person name="Riley R."/>
            <person name="Savchenko A."/>
            <person name="Shiryaev A."/>
            <person name="Soop K."/>
            <person name="Spirin V."/>
            <person name="Szebenyi C."/>
            <person name="Tomsovsky M."/>
            <person name="Tulloss R.E."/>
            <person name="Uehling J."/>
            <person name="Grigoriev I.V."/>
            <person name="Vagvolgyi C."/>
            <person name="Papp T."/>
            <person name="Martin F.M."/>
            <person name="Miettinen O."/>
            <person name="Hibbett D.S."/>
            <person name="Nagy L.G."/>
        </authorList>
    </citation>
    <scope>NUCLEOTIDE SEQUENCE [LARGE SCALE GENOMIC DNA]</scope>
    <source>
        <strain evidence="2 3">CBS 121175</strain>
    </source>
</reference>